<dbReference type="RefSeq" id="WP_119948494.1">
    <property type="nucleotide sequence ID" value="NZ_QZEZ01000001.1"/>
</dbReference>
<keyword evidence="2" id="KW-0472">Membrane</keyword>
<keyword evidence="2" id="KW-1133">Transmembrane helix</keyword>
<proteinExistence type="predicted"/>
<evidence type="ECO:0000313" key="4">
    <source>
        <dbReference type="EMBL" id="RJK97586.1"/>
    </source>
</evidence>
<feature type="transmembrane region" description="Helical" evidence="2">
    <location>
        <begin position="20"/>
        <end position="40"/>
    </location>
</feature>
<dbReference type="EMBL" id="QZEZ01000001">
    <property type="protein sequence ID" value="RJK97586.1"/>
    <property type="molecule type" value="Genomic_DNA"/>
</dbReference>
<gene>
    <name evidence="4" type="ORF">D5H78_00680</name>
</gene>
<dbReference type="Pfam" id="PF04982">
    <property type="entry name" value="TM_HPP"/>
    <property type="match status" value="1"/>
</dbReference>
<evidence type="ECO:0000313" key="5">
    <source>
        <dbReference type="Proteomes" id="UP000265614"/>
    </source>
</evidence>
<feature type="transmembrane region" description="Helical" evidence="2">
    <location>
        <begin position="135"/>
        <end position="165"/>
    </location>
</feature>
<name>A0A3A3Z938_9ACTN</name>
<sequence length="198" mass="19812">MSGGLLGAAQERAGRVGGGAYAFLLCLAVLAAAGLAALLLRQPLLFPSLGPTVMLFFETPRQRSAAPRNTLLGHGVALLAGAACLVAFGLADHPPVVQEGVTAARTGAAALSVALTALVLKLLDAPHPPAGATTLIVSLGILTSAAELVAMGGAVVLVTVLGVALNRLLGTPQPLWDDRRDGARGNGSTRSTSADRGD</sequence>
<dbReference type="Proteomes" id="UP000265614">
    <property type="component" value="Unassembled WGS sequence"/>
</dbReference>
<dbReference type="AlphaFoldDB" id="A0A3A3Z938"/>
<feature type="domain" description="HPP transmembrane region" evidence="3">
    <location>
        <begin position="22"/>
        <end position="168"/>
    </location>
</feature>
<comment type="caution">
    <text evidence="4">The sequence shown here is derived from an EMBL/GenBank/DDBJ whole genome shotgun (WGS) entry which is preliminary data.</text>
</comment>
<organism evidence="4 5">
    <name type="scientific">Vallicoccus soli</name>
    <dbReference type="NCBI Taxonomy" id="2339232"/>
    <lineage>
        <taxon>Bacteria</taxon>
        <taxon>Bacillati</taxon>
        <taxon>Actinomycetota</taxon>
        <taxon>Actinomycetes</taxon>
        <taxon>Motilibacterales</taxon>
        <taxon>Vallicoccaceae</taxon>
        <taxon>Vallicoccus</taxon>
    </lineage>
</organism>
<keyword evidence="2" id="KW-0812">Transmembrane</keyword>
<feature type="region of interest" description="Disordered" evidence="1">
    <location>
        <begin position="175"/>
        <end position="198"/>
    </location>
</feature>
<evidence type="ECO:0000256" key="1">
    <source>
        <dbReference type="SAM" id="MobiDB-lite"/>
    </source>
</evidence>
<evidence type="ECO:0000256" key="2">
    <source>
        <dbReference type="SAM" id="Phobius"/>
    </source>
</evidence>
<reference evidence="4 5" key="1">
    <citation type="submission" date="2018-09" db="EMBL/GenBank/DDBJ databases">
        <title>YIM 75000 draft genome.</title>
        <authorList>
            <person name="Tang S."/>
            <person name="Feng Y."/>
        </authorList>
    </citation>
    <scope>NUCLEOTIDE SEQUENCE [LARGE SCALE GENOMIC DNA]</scope>
    <source>
        <strain evidence="4 5">YIM 75000</strain>
    </source>
</reference>
<keyword evidence="5" id="KW-1185">Reference proteome</keyword>
<feature type="transmembrane region" description="Helical" evidence="2">
    <location>
        <begin position="103"/>
        <end position="123"/>
    </location>
</feature>
<evidence type="ECO:0000259" key="3">
    <source>
        <dbReference type="Pfam" id="PF04982"/>
    </source>
</evidence>
<dbReference type="OrthoDB" id="9811720at2"/>
<protein>
    <submittedName>
        <fullName evidence="4">HPP family protein</fullName>
    </submittedName>
</protein>
<dbReference type="InterPro" id="IPR058581">
    <property type="entry name" value="TM_HPP"/>
</dbReference>
<accession>A0A3A3Z938</accession>
<feature type="transmembrane region" description="Helical" evidence="2">
    <location>
        <begin position="71"/>
        <end position="91"/>
    </location>
</feature>